<dbReference type="AlphaFoldDB" id="A0A366D2U5"/>
<evidence type="ECO:0000256" key="1">
    <source>
        <dbReference type="SAM" id="Phobius"/>
    </source>
</evidence>
<proteinExistence type="predicted"/>
<keyword evidence="1" id="KW-0812">Transmembrane</keyword>
<keyword evidence="1" id="KW-0472">Membrane</keyword>
<accession>A0A366D2U5</accession>
<evidence type="ECO:0000313" key="3">
    <source>
        <dbReference type="Proteomes" id="UP000252086"/>
    </source>
</evidence>
<dbReference type="Proteomes" id="UP000252086">
    <property type="component" value="Unassembled WGS sequence"/>
</dbReference>
<feature type="transmembrane region" description="Helical" evidence="1">
    <location>
        <begin position="6"/>
        <end position="28"/>
    </location>
</feature>
<dbReference type="RefSeq" id="WP_181799801.1">
    <property type="nucleotide sequence ID" value="NZ_QNRF01000003.1"/>
</dbReference>
<organism evidence="2 3">
    <name type="scientific">Marinomonas aquiplantarum</name>
    <dbReference type="NCBI Taxonomy" id="491951"/>
    <lineage>
        <taxon>Bacteria</taxon>
        <taxon>Pseudomonadati</taxon>
        <taxon>Pseudomonadota</taxon>
        <taxon>Gammaproteobacteria</taxon>
        <taxon>Oceanospirillales</taxon>
        <taxon>Oceanospirillaceae</taxon>
        <taxon>Marinomonas</taxon>
    </lineage>
</organism>
<evidence type="ECO:0000313" key="2">
    <source>
        <dbReference type="EMBL" id="RBO83839.1"/>
    </source>
</evidence>
<protein>
    <submittedName>
        <fullName evidence="2">Uncharacterized protein</fullName>
    </submittedName>
</protein>
<name>A0A366D2U5_9GAMM</name>
<reference evidence="2 3" key="1">
    <citation type="submission" date="2018-06" db="EMBL/GenBank/DDBJ databases">
        <title>Genomic Encyclopedia of Type Strains, Phase III (KMG-III): the genomes of soil and plant-associated and newly described type strains.</title>
        <authorList>
            <person name="Whitman W."/>
        </authorList>
    </citation>
    <scope>NUCLEOTIDE SEQUENCE [LARGE SCALE GENOMIC DNA]</scope>
    <source>
        <strain evidence="2 3">CECT 7732</strain>
    </source>
</reference>
<gene>
    <name evidence="2" type="ORF">DFP76_103113</name>
</gene>
<sequence length="52" mass="5721">MHSQAVIALGAFAIFFVGIALTICLVILKKMRQQNAHKQTPTAKSSDNQKNH</sequence>
<keyword evidence="3" id="KW-1185">Reference proteome</keyword>
<comment type="caution">
    <text evidence="2">The sequence shown here is derived from an EMBL/GenBank/DDBJ whole genome shotgun (WGS) entry which is preliminary data.</text>
</comment>
<dbReference type="EMBL" id="QNRF01000003">
    <property type="protein sequence ID" value="RBO83839.1"/>
    <property type="molecule type" value="Genomic_DNA"/>
</dbReference>
<keyword evidence="1" id="KW-1133">Transmembrane helix</keyword>